<evidence type="ECO:0000256" key="1">
    <source>
        <dbReference type="ARBA" id="ARBA00000382"/>
    </source>
</evidence>
<dbReference type="PANTHER" id="PTHR32227">
    <property type="entry name" value="GLUCAN ENDO-1,3-BETA-GLUCOSIDASE BG1-RELATED-RELATED"/>
    <property type="match status" value="1"/>
</dbReference>
<dbReference type="SMART" id="SM00768">
    <property type="entry name" value="X8"/>
    <property type="match status" value="1"/>
</dbReference>
<comment type="similarity">
    <text evidence="3 11">Belongs to the glycosyl hydrolase 17 family.</text>
</comment>
<keyword evidence="10 12" id="KW-0326">Glycosidase</keyword>
<dbReference type="GO" id="GO:0098552">
    <property type="term" value="C:side of membrane"/>
    <property type="evidence" value="ECO:0007669"/>
    <property type="project" value="UniProtKB-KW"/>
</dbReference>
<keyword evidence="5" id="KW-0449">Lipoprotein</keyword>
<dbReference type="InterPro" id="IPR012946">
    <property type="entry name" value="X8"/>
</dbReference>
<evidence type="ECO:0000313" key="16">
    <source>
        <dbReference type="Proteomes" id="UP001454036"/>
    </source>
</evidence>
<keyword evidence="5" id="KW-0472">Membrane</keyword>
<keyword evidence="5" id="KW-0336">GPI-anchor</keyword>
<comment type="subcellular location">
    <subcellularLocation>
        <location evidence="2">Cell membrane</location>
        <topology evidence="2">Lipid-anchor</topology>
        <topology evidence="2">GPI-anchor</topology>
    </subcellularLocation>
</comment>
<evidence type="ECO:0000256" key="11">
    <source>
        <dbReference type="RuleBase" id="RU004335"/>
    </source>
</evidence>
<dbReference type="FunFam" id="1.20.58.1040:FF:000003">
    <property type="entry name" value="glucan endo-1,3-beta-glucosidase 7"/>
    <property type="match status" value="1"/>
</dbReference>
<evidence type="ECO:0000256" key="6">
    <source>
        <dbReference type="ARBA" id="ARBA00022729"/>
    </source>
</evidence>
<evidence type="ECO:0000256" key="12">
    <source>
        <dbReference type="RuleBase" id="RU004336"/>
    </source>
</evidence>
<keyword evidence="16" id="KW-1185">Reference proteome</keyword>
<comment type="catalytic activity">
    <reaction evidence="1">
        <text>Hydrolysis of (1-&gt;3)-beta-D-glucosidic linkages in (1-&gt;3)-beta-D-glucans.</text>
        <dbReference type="EC" id="3.2.1.39"/>
    </reaction>
</comment>
<evidence type="ECO:0000256" key="3">
    <source>
        <dbReference type="ARBA" id="ARBA00008773"/>
    </source>
</evidence>
<feature type="chain" id="PRO_5043853510" description="glucan endo-1,3-beta-D-glucosidase" evidence="13">
    <location>
        <begin position="28"/>
        <end position="457"/>
    </location>
</feature>
<dbReference type="AlphaFoldDB" id="A0AAV3PZP8"/>
<dbReference type="InterPro" id="IPR000490">
    <property type="entry name" value="Glyco_hydro_17"/>
</dbReference>
<keyword evidence="7 12" id="KW-0378">Hydrolase</keyword>
<evidence type="ECO:0000256" key="10">
    <source>
        <dbReference type="ARBA" id="ARBA00023295"/>
    </source>
</evidence>
<evidence type="ECO:0000256" key="2">
    <source>
        <dbReference type="ARBA" id="ARBA00004609"/>
    </source>
</evidence>
<dbReference type="PROSITE" id="PS00587">
    <property type="entry name" value="GLYCOSYL_HYDROL_F17"/>
    <property type="match status" value="1"/>
</dbReference>
<dbReference type="GO" id="GO:0005886">
    <property type="term" value="C:plasma membrane"/>
    <property type="evidence" value="ECO:0007669"/>
    <property type="project" value="UniProtKB-SubCell"/>
</dbReference>
<dbReference type="GO" id="GO:0006952">
    <property type="term" value="P:defense response"/>
    <property type="evidence" value="ECO:0007669"/>
    <property type="project" value="UniProtKB-KW"/>
</dbReference>
<dbReference type="Gene3D" id="1.20.58.1040">
    <property type="match status" value="1"/>
</dbReference>
<dbReference type="GO" id="GO:0042973">
    <property type="term" value="F:glucan endo-1,3-beta-D-glucosidase activity"/>
    <property type="evidence" value="ECO:0007669"/>
    <property type="project" value="UniProtKB-EC"/>
</dbReference>
<evidence type="ECO:0000256" key="7">
    <source>
        <dbReference type="ARBA" id="ARBA00022801"/>
    </source>
</evidence>
<dbReference type="EMBL" id="BAABME010002861">
    <property type="protein sequence ID" value="GAA0156422.1"/>
    <property type="molecule type" value="Genomic_DNA"/>
</dbReference>
<dbReference type="Proteomes" id="UP001454036">
    <property type="component" value="Unassembled WGS sequence"/>
</dbReference>
<dbReference type="InterPro" id="IPR017853">
    <property type="entry name" value="GH"/>
</dbReference>
<sequence>MVTHLVFLAKLSLLLTTTIFHHHFTTANPIGVNYGTVADNLPPPSQVASFLKQKTTIDKIKLFDANPDILRAFANSGISVTICVANADIPGVSNLDVAKAWVANHVLPFYPSTKINRILVGNEVYFWGDKNHIAHLVPAMRSIHTALKLAGIDTQIQVSTPHAMTIIKGTPAPSTGRFRRVYDRTIFKPMLQFHRETKSPFMICPYPFFALAPNNINYALFKPNRGVFDPFTKKNYTNMFDAEIDAVYSAMKALGYGDVDIVIGETGWPSMGEPNQFGVSWENAVWYNKQLIKHVTSGIGTPLMPKKTFETYIFALFNENLKPSVSERNFGLFRPDFSPVYDVGLFRKGQVVGPTPTKPSPKPKGGGNKQWCVPKQGATNKALQANIDYICSLAGFDCKPIQNNGPCFQPDNVRSHAAYVMNAYYQSNGRHVGSCYFSGTGVVVKSDPSYGTCKYVA</sequence>
<dbReference type="SUPFAM" id="SSF51445">
    <property type="entry name" value="(Trans)glycosidases"/>
    <property type="match status" value="1"/>
</dbReference>
<comment type="caution">
    <text evidence="15">The sequence shown here is derived from an EMBL/GenBank/DDBJ whole genome shotgun (WGS) entry which is preliminary data.</text>
</comment>
<protein>
    <recommendedName>
        <fullName evidence="4">glucan endo-1,3-beta-D-glucosidase</fullName>
        <ecNumber evidence="4">3.2.1.39</ecNumber>
    </recommendedName>
</protein>
<reference evidence="15 16" key="1">
    <citation type="submission" date="2024-01" db="EMBL/GenBank/DDBJ databases">
        <title>The complete chloroplast genome sequence of Lithospermum erythrorhizon: insights into the phylogenetic relationship among Boraginaceae species and the maternal lineages of purple gromwells.</title>
        <authorList>
            <person name="Okada T."/>
            <person name="Watanabe K."/>
        </authorList>
    </citation>
    <scope>NUCLEOTIDE SEQUENCE [LARGE SCALE GENOMIC DNA]</scope>
</reference>
<evidence type="ECO:0000256" key="13">
    <source>
        <dbReference type="SAM" id="SignalP"/>
    </source>
</evidence>
<keyword evidence="5" id="KW-0325">Glycoprotein</keyword>
<evidence type="ECO:0000256" key="9">
    <source>
        <dbReference type="ARBA" id="ARBA00023157"/>
    </source>
</evidence>
<evidence type="ECO:0000259" key="14">
    <source>
        <dbReference type="SMART" id="SM00768"/>
    </source>
</evidence>
<dbReference type="EC" id="3.2.1.39" evidence="4"/>
<keyword evidence="9" id="KW-1015">Disulfide bond</keyword>
<evidence type="ECO:0000256" key="8">
    <source>
        <dbReference type="ARBA" id="ARBA00022821"/>
    </source>
</evidence>
<dbReference type="Gene3D" id="3.20.20.80">
    <property type="entry name" value="Glycosidases"/>
    <property type="match status" value="1"/>
</dbReference>
<accession>A0AAV3PZP8</accession>
<dbReference type="Pfam" id="PF00332">
    <property type="entry name" value="Glyco_hydro_17"/>
    <property type="match status" value="1"/>
</dbReference>
<gene>
    <name evidence="15" type="ORF">LIER_13929</name>
</gene>
<feature type="domain" description="X8" evidence="14">
    <location>
        <begin position="370"/>
        <end position="455"/>
    </location>
</feature>
<evidence type="ECO:0000256" key="5">
    <source>
        <dbReference type="ARBA" id="ARBA00022622"/>
    </source>
</evidence>
<evidence type="ECO:0000256" key="4">
    <source>
        <dbReference type="ARBA" id="ARBA00012780"/>
    </source>
</evidence>
<dbReference type="InterPro" id="IPR044965">
    <property type="entry name" value="Glyco_hydro_17_plant"/>
</dbReference>
<dbReference type="FunFam" id="3.20.20.80:FF:000002">
    <property type="entry name" value="Glucan endo-1,3-beta-glucosidase 3"/>
    <property type="match status" value="1"/>
</dbReference>
<feature type="signal peptide" evidence="13">
    <location>
        <begin position="1"/>
        <end position="27"/>
    </location>
</feature>
<dbReference type="Pfam" id="PF07983">
    <property type="entry name" value="X8"/>
    <property type="match status" value="1"/>
</dbReference>
<organism evidence="15 16">
    <name type="scientific">Lithospermum erythrorhizon</name>
    <name type="common">Purple gromwell</name>
    <name type="synonym">Lithospermum officinale var. erythrorhizon</name>
    <dbReference type="NCBI Taxonomy" id="34254"/>
    <lineage>
        <taxon>Eukaryota</taxon>
        <taxon>Viridiplantae</taxon>
        <taxon>Streptophyta</taxon>
        <taxon>Embryophyta</taxon>
        <taxon>Tracheophyta</taxon>
        <taxon>Spermatophyta</taxon>
        <taxon>Magnoliopsida</taxon>
        <taxon>eudicotyledons</taxon>
        <taxon>Gunneridae</taxon>
        <taxon>Pentapetalae</taxon>
        <taxon>asterids</taxon>
        <taxon>lamiids</taxon>
        <taxon>Boraginales</taxon>
        <taxon>Boraginaceae</taxon>
        <taxon>Boraginoideae</taxon>
        <taxon>Lithospermeae</taxon>
        <taxon>Lithospermum</taxon>
    </lineage>
</organism>
<name>A0AAV3PZP8_LITER</name>
<dbReference type="GO" id="GO:0005975">
    <property type="term" value="P:carbohydrate metabolic process"/>
    <property type="evidence" value="ECO:0007669"/>
    <property type="project" value="InterPro"/>
</dbReference>
<proteinExistence type="inferred from homology"/>
<evidence type="ECO:0000313" key="15">
    <source>
        <dbReference type="EMBL" id="GAA0156422.1"/>
    </source>
</evidence>
<keyword evidence="8" id="KW-0611">Plant defense</keyword>
<keyword evidence="6 13" id="KW-0732">Signal</keyword>